<comment type="caution">
    <text evidence="2">The sequence shown here is derived from an EMBL/GenBank/DDBJ whole genome shotgun (WGS) entry which is preliminary data.</text>
</comment>
<proteinExistence type="predicted"/>
<evidence type="ECO:0000313" key="2">
    <source>
        <dbReference type="EMBL" id="MDT8900653.1"/>
    </source>
</evidence>
<dbReference type="EMBL" id="JAUOZS010000001">
    <property type="protein sequence ID" value="MDT8900653.1"/>
    <property type="molecule type" value="Genomic_DNA"/>
</dbReference>
<dbReference type="Pfam" id="PF03906">
    <property type="entry name" value="Phage_T7_tail"/>
    <property type="match status" value="1"/>
</dbReference>
<feature type="domain" description="Bacteriophage T7 tail fibre protein-like N-terminal" evidence="1">
    <location>
        <begin position="6"/>
        <end position="116"/>
    </location>
</feature>
<organism evidence="2 3">
    <name type="scientific">Anaeroselena agilis</name>
    <dbReference type="NCBI Taxonomy" id="3063788"/>
    <lineage>
        <taxon>Bacteria</taxon>
        <taxon>Bacillati</taxon>
        <taxon>Bacillota</taxon>
        <taxon>Negativicutes</taxon>
        <taxon>Acetonemataceae</taxon>
        <taxon>Anaeroselena</taxon>
    </lineage>
</organism>
<dbReference type="Gene3D" id="2.60.120.200">
    <property type="match status" value="1"/>
</dbReference>
<dbReference type="RefSeq" id="WP_413779189.1">
    <property type="nucleotide sequence ID" value="NZ_JAUOZS010000001.1"/>
</dbReference>
<protein>
    <submittedName>
        <fullName evidence="2">Phage tail fiber protein</fullName>
    </submittedName>
</protein>
<evidence type="ECO:0000259" key="1">
    <source>
        <dbReference type="Pfam" id="PF03906"/>
    </source>
</evidence>
<evidence type="ECO:0000313" key="3">
    <source>
        <dbReference type="Proteomes" id="UP001254848"/>
    </source>
</evidence>
<dbReference type="Proteomes" id="UP001254848">
    <property type="component" value="Unassembled WGS sequence"/>
</dbReference>
<keyword evidence="3" id="KW-1185">Reference proteome</keyword>
<dbReference type="SUPFAM" id="SSF49899">
    <property type="entry name" value="Concanavalin A-like lectins/glucanases"/>
    <property type="match status" value="1"/>
</dbReference>
<gene>
    <name evidence="2" type="ORF">Q4T40_05285</name>
</gene>
<dbReference type="InterPro" id="IPR005604">
    <property type="entry name" value="Phage_T7_tail_fibre-like_N"/>
</dbReference>
<name>A0ABU3NV25_9FIRM</name>
<sequence>MSDYNAQITYATDGSQTTFSFPFDYLRKTFIYCTSNGVALVYGTHYTVLDKEVEFASAPAAGTLRIQRRTSTDPLVSWADASVLRALDLTVFEVQCLHLAEETADAVKTDTADLAEEAAASAGAAASSASEAAASAGAAASSASEAAASAGAAASSASEAAASAGAAAAEVATAIANIKPPPGLTNYIASGRKFTVGADLNLSISAGVDSISGITVEREVGTIALHPRRAQLLYDTKAGTTGIIDATFPTADAGTVCRWDLSNWDGVSQIPSTAGANNLIPNGALTREVGWAGDYAIKGNGSSGYLVSANSTGFPTGNNPVELIIPTTYAKGNADYTLIGGYGVNSANGFYIYTAADNQIYIAAGGNIPTGFFPDETKYVFTLSHDGTTLRLRANGQVVYSAPATLNITATPLSIFRNGVLTGYYKGVIDYIELRNAPCTAAEIAAISNALLLPCRYYPSPAINEYTDICSVLPADAISLGFVRTGTTAPLESNGIDYKYGRREGAVGGNRRVFLGRVYASGTGTPVPFINPFGTRKFHPRFTWAADSEGTGECGVAAPYVYIIGDPNPDKIIVYCSATGWANVAFSWKTSGHIGCYAEVFD</sequence>
<reference evidence="2 3" key="1">
    <citation type="submission" date="2023-07" db="EMBL/GenBank/DDBJ databases">
        <title>The novel representative of Negativicutes class, Anaeroselena agilis gen. nov. sp. nov.</title>
        <authorList>
            <person name="Prokofeva M.I."/>
            <person name="Elcheninov A.G."/>
            <person name="Klyukina A."/>
            <person name="Kublanov I.V."/>
            <person name="Frolov E.N."/>
            <person name="Podosokorskaya O.A."/>
        </authorList>
    </citation>
    <scope>NUCLEOTIDE SEQUENCE [LARGE SCALE GENOMIC DNA]</scope>
    <source>
        <strain evidence="2 3">4137-cl</strain>
    </source>
</reference>
<accession>A0ABU3NV25</accession>
<dbReference type="InterPro" id="IPR013320">
    <property type="entry name" value="ConA-like_dom_sf"/>
</dbReference>